<dbReference type="InterPro" id="IPR052233">
    <property type="entry name" value="Rho-type_GEFs"/>
</dbReference>
<keyword evidence="5" id="KW-1185">Reference proteome</keyword>
<evidence type="ECO:0000313" key="5">
    <source>
        <dbReference type="Proteomes" id="UP000076798"/>
    </source>
</evidence>
<evidence type="ECO:0000259" key="3">
    <source>
        <dbReference type="PROSITE" id="PS50010"/>
    </source>
</evidence>
<dbReference type="PANTHER" id="PTHR46572:SF1">
    <property type="entry name" value="RHO1 GUANINE NUCLEOTIDE EXCHANGE FACTOR TUS1"/>
    <property type="match status" value="1"/>
</dbReference>
<gene>
    <name evidence="4" type="ORF">SISSUDRAFT_1126123</name>
</gene>
<dbReference type="SUPFAM" id="SSF48065">
    <property type="entry name" value="DBL homology domain (DH-domain)"/>
    <property type="match status" value="2"/>
</dbReference>
<reference evidence="4 5" key="1">
    <citation type="journal article" date="2016" name="Mol. Biol. Evol.">
        <title>Comparative Genomics of Early-Diverging Mushroom-Forming Fungi Provides Insights into the Origins of Lignocellulose Decay Capabilities.</title>
        <authorList>
            <person name="Nagy L.G."/>
            <person name="Riley R."/>
            <person name="Tritt A."/>
            <person name="Adam C."/>
            <person name="Daum C."/>
            <person name="Floudas D."/>
            <person name="Sun H."/>
            <person name="Yadav J.S."/>
            <person name="Pangilinan J."/>
            <person name="Larsson K.H."/>
            <person name="Matsuura K."/>
            <person name="Barry K."/>
            <person name="Labutti K."/>
            <person name="Kuo R."/>
            <person name="Ohm R.A."/>
            <person name="Bhattacharya S.S."/>
            <person name="Shirouzu T."/>
            <person name="Yoshinaga Y."/>
            <person name="Martin F.M."/>
            <person name="Grigoriev I.V."/>
            <person name="Hibbett D.S."/>
        </authorList>
    </citation>
    <scope>NUCLEOTIDE SEQUENCE [LARGE SCALE GENOMIC DNA]</scope>
    <source>
        <strain evidence="4 5">HHB10207 ss-3</strain>
    </source>
</reference>
<dbReference type="GO" id="GO:0005085">
    <property type="term" value="F:guanyl-nucleotide exchange factor activity"/>
    <property type="evidence" value="ECO:0007669"/>
    <property type="project" value="InterPro"/>
</dbReference>
<evidence type="ECO:0000256" key="1">
    <source>
        <dbReference type="SAM" id="Coils"/>
    </source>
</evidence>
<proteinExistence type="predicted"/>
<dbReference type="EMBL" id="KV428017">
    <property type="protein sequence ID" value="KZT41972.1"/>
    <property type="molecule type" value="Genomic_DNA"/>
</dbReference>
<name>A0A166GSM7_9AGAM</name>
<feature type="compositionally biased region" description="Low complexity" evidence="2">
    <location>
        <begin position="727"/>
        <end position="744"/>
    </location>
</feature>
<feature type="domain" description="DH" evidence="3">
    <location>
        <begin position="487"/>
        <end position="680"/>
    </location>
</feature>
<feature type="region of interest" description="Disordered" evidence="2">
    <location>
        <begin position="678"/>
        <end position="754"/>
    </location>
</feature>
<evidence type="ECO:0000313" key="4">
    <source>
        <dbReference type="EMBL" id="KZT41972.1"/>
    </source>
</evidence>
<dbReference type="STRING" id="1314776.A0A166GSM7"/>
<feature type="compositionally biased region" description="Low complexity" evidence="2">
    <location>
        <begin position="683"/>
        <end position="711"/>
    </location>
</feature>
<dbReference type="PROSITE" id="PS50010">
    <property type="entry name" value="DH_2"/>
    <property type="match status" value="2"/>
</dbReference>
<feature type="compositionally biased region" description="Basic residues" evidence="2">
    <location>
        <begin position="745"/>
        <end position="754"/>
    </location>
</feature>
<dbReference type="Gene3D" id="1.20.900.10">
    <property type="entry name" value="Dbl homology (DH) domain"/>
    <property type="match status" value="2"/>
</dbReference>
<dbReference type="InterPro" id="IPR000219">
    <property type="entry name" value="DH_dom"/>
</dbReference>
<sequence length="754" mass="84674">MADNGDAFRGEAEAITEELRVLEERVSRLNARLSSLSTNAGRFLSPHSEAHQHEQLTTLPSPPPSLRSTSSYPIHTSVASPTDETLDERQGLLELEAGSSGGFNQRSPATIGFSPLLSAGGFTPRAESLSLPEDEMFPQDIGIDSEIPRDWIIPQALSKDLGPFNEAEEATTSSITMPPSEFEFVADSQDGYRIMLLSSLNRESWDLSAISEPSASIYSRDSGDPSQFLGRSESLKRLGPVISNMHEHFSANDDFQRSTATRRYDRIEDLVKAETAFVEEGGCDNLLGTLKSFLRNAVTISLIESIQKKLQERERLREMHCEVLASLIKFRNDLVEVPTLVVFFDAFSADCFEVYPEYGSFVPVALRDLSDKVDQSPELDRHFHRRVRRGSSLSLIDALRADLLRPLQHISKYIKLIDGVEADSKDVLEPSDKNTLSVLASKFRQIYAKTWLSCWQGSMLQISEIGFSWNNLVTLLPDFTVSDNEGERQRAIFGIIENEMAYINDLEVFQSEFLQEMRSLQFRPLDPAQYSDHLNNLIWIYSQLLDSHRKLLTGLHSIQLQEMPVISTLCGEDRTGIDQIDWEALYKLSLAQLDQAEAYFSASIQSSFSLQAFIEHCLLKPKVARRGLHWFLRGHRRYLDSLTRYLHTIIQHTSPQNPDIHILSRIVDQIARANIQVTDTNTSPSRSPSNELSSLLGPSSPTRSSGSRAPRLSTVSETGVEGDVTARPRSSSYSSRIRSLLPSRKTSHSRTHSH</sequence>
<feature type="coiled-coil region" evidence="1">
    <location>
        <begin position="12"/>
        <end position="39"/>
    </location>
</feature>
<dbReference type="Pfam" id="PF00621">
    <property type="entry name" value="RhoGEF"/>
    <property type="match status" value="1"/>
</dbReference>
<evidence type="ECO:0000256" key="2">
    <source>
        <dbReference type="SAM" id="MobiDB-lite"/>
    </source>
</evidence>
<dbReference type="PANTHER" id="PTHR46572">
    <property type="entry name" value="RHO1 GDP-GTP EXCHANGE PROTEIN 1-RELATED"/>
    <property type="match status" value="1"/>
</dbReference>
<dbReference type="AlphaFoldDB" id="A0A166GSM7"/>
<protein>
    <recommendedName>
        <fullName evidence="3">DH domain-containing protein</fullName>
    </recommendedName>
</protein>
<accession>A0A166GSM7</accession>
<organism evidence="4 5">
    <name type="scientific">Sistotremastrum suecicum HHB10207 ss-3</name>
    <dbReference type="NCBI Taxonomy" id="1314776"/>
    <lineage>
        <taxon>Eukaryota</taxon>
        <taxon>Fungi</taxon>
        <taxon>Dikarya</taxon>
        <taxon>Basidiomycota</taxon>
        <taxon>Agaricomycotina</taxon>
        <taxon>Agaricomycetes</taxon>
        <taxon>Sistotremastrales</taxon>
        <taxon>Sistotremastraceae</taxon>
        <taxon>Sistotremastrum</taxon>
    </lineage>
</organism>
<dbReference type="Proteomes" id="UP000076798">
    <property type="component" value="Unassembled WGS sequence"/>
</dbReference>
<feature type="domain" description="DH" evidence="3">
    <location>
        <begin position="262"/>
        <end position="446"/>
    </location>
</feature>
<keyword evidence="1" id="KW-0175">Coiled coil</keyword>
<dbReference type="InterPro" id="IPR035899">
    <property type="entry name" value="DBL_dom_sf"/>
</dbReference>
<feature type="region of interest" description="Disordered" evidence="2">
    <location>
        <begin position="48"/>
        <end position="70"/>
    </location>
</feature>